<protein>
    <submittedName>
        <fullName evidence="5">Collagen triple helix repeat protein</fullName>
    </submittedName>
</protein>
<dbReference type="STRING" id="27835.A0A0N4XYQ6"/>
<dbReference type="Pfam" id="PF01391">
    <property type="entry name" value="Collagen"/>
    <property type="match status" value="1"/>
</dbReference>
<keyword evidence="4" id="KW-1185">Reference proteome</keyword>
<reference evidence="5" key="1">
    <citation type="submission" date="2017-02" db="UniProtKB">
        <authorList>
            <consortium name="WormBaseParasite"/>
        </authorList>
    </citation>
    <scope>IDENTIFICATION</scope>
</reference>
<reference evidence="3 4" key="2">
    <citation type="submission" date="2018-11" db="EMBL/GenBank/DDBJ databases">
        <authorList>
            <consortium name="Pathogen Informatics"/>
        </authorList>
    </citation>
    <scope>NUCLEOTIDE SEQUENCE [LARGE SCALE GENOMIC DNA]</scope>
</reference>
<sequence length="227" mass="24211">MRDCVQHEKFRIKGFAYPEGLRPEGHVGLPSQDSEDGRTGAPDIVVAIIHDIPGGCITCSSGRPGAGGPPGEQGLPGPQGSIGEMGPPAYEGQPEPPGRPGHPGPPGEVGTQYSQGMPGHPGPPGPRGPPGEQGSPGVPGADGKPGPQGDQDVLERMDTQAEMAYLVRFRQPTNNNQSCQLLEIQVRINICDFQRTENDRKLKQITQSSWQTRTHRYLSCDRTSVLN</sequence>
<dbReference type="InterPro" id="IPR008160">
    <property type="entry name" value="Collagen"/>
</dbReference>
<dbReference type="EMBL" id="UYSL01019979">
    <property type="protein sequence ID" value="VDL71826.1"/>
    <property type="molecule type" value="Genomic_DNA"/>
</dbReference>
<dbReference type="AlphaFoldDB" id="A0A0N4XYQ6"/>
<keyword evidence="1" id="KW-0677">Repeat</keyword>
<dbReference type="Proteomes" id="UP000271162">
    <property type="component" value="Unassembled WGS sequence"/>
</dbReference>
<accession>A0A0N4XYQ6</accession>
<evidence type="ECO:0000313" key="3">
    <source>
        <dbReference type="EMBL" id="VDL71826.1"/>
    </source>
</evidence>
<evidence type="ECO:0000256" key="2">
    <source>
        <dbReference type="SAM" id="MobiDB-lite"/>
    </source>
</evidence>
<name>A0A0N4XYQ6_NIPBR</name>
<feature type="compositionally biased region" description="Pro residues" evidence="2">
    <location>
        <begin position="94"/>
        <end position="106"/>
    </location>
</feature>
<feature type="region of interest" description="Disordered" evidence="2">
    <location>
        <begin position="19"/>
        <end position="39"/>
    </location>
</feature>
<gene>
    <name evidence="3" type="ORF">NBR_LOCUS8237</name>
</gene>
<evidence type="ECO:0000313" key="5">
    <source>
        <dbReference type="WBParaSite" id="NBR_0000823601-mRNA-1"/>
    </source>
</evidence>
<evidence type="ECO:0000256" key="1">
    <source>
        <dbReference type="ARBA" id="ARBA00022737"/>
    </source>
</evidence>
<dbReference type="OMA" id="FQRTEND"/>
<dbReference type="PANTHER" id="PTHR24637:SF421">
    <property type="entry name" value="CUTICLE COLLAGEN DPY-2"/>
    <property type="match status" value="1"/>
</dbReference>
<organism evidence="5">
    <name type="scientific">Nippostrongylus brasiliensis</name>
    <name type="common">Rat hookworm</name>
    <dbReference type="NCBI Taxonomy" id="27835"/>
    <lineage>
        <taxon>Eukaryota</taxon>
        <taxon>Metazoa</taxon>
        <taxon>Ecdysozoa</taxon>
        <taxon>Nematoda</taxon>
        <taxon>Chromadorea</taxon>
        <taxon>Rhabditida</taxon>
        <taxon>Rhabditina</taxon>
        <taxon>Rhabditomorpha</taxon>
        <taxon>Strongyloidea</taxon>
        <taxon>Heligmosomidae</taxon>
        <taxon>Nippostrongylus</taxon>
    </lineage>
</organism>
<feature type="region of interest" description="Disordered" evidence="2">
    <location>
        <begin position="60"/>
        <end position="152"/>
    </location>
</feature>
<dbReference type="PANTHER" id="PTHR24637">
    <property type="entry name" value="COLLAGEN"/>
    <property type="match status" value="1"/>
</dbReference>
<dbReference type="WBParaSite" id="NBR_0000823601-mRNA-1">
    <property type="protein sequence ID" value="NBR_0000823601-mRNA-1"/>
    <property type="gene ID" value="NBR_0000823601"/>
</dbReference>
<evidence type="ECO:0000313" key="4">
    <source>
        <dbReference type="Proteomes" id="UP000271162"/>
    </source>
</evidence>
<proteinExistence type="predicted"/>
<feature type="compositionally biased region" description="Pro residues" evidence="2">
    <location>
        <begin position="120"/>
        <end position="129"/>
    </location>
</feature>